<keyword evidence="3" id="KW-0238">DNA-binding</keyword>
<keyword evidence="1" id="KW-0862">Zinc</keyword>
<evidence type="ECO:0000256" key="6">
    <source>
        <dbReference type="SAM" id="MobiDB-lite"/>
    </source>
</evidence>
<evidence type="ECO:0000256" key="1">
    <source>
        <dbReference type="ARBA" id="ARBA00022833"/>
    </source>
</evidence>
<feature type="compositionally biased region" description="Basic and acidic residues" evidence="6">
    <location>
        <begin position="1"/>
        <end position="23"/>
    </location>
</feature>
<accession>A0A9W9FJQ5</accession>
<evidence type="ECO:0000256" key="2">
    <source>
        <dbReference type="ARBA" id="ARBA00023015"/>
    </source>
</evidence>
<organism evidence="8 9">
    <name type="scientific">Penicillium angulare</name>
    <dbReference type="NCBI Taxonomy" id="116970"/>
    <lineage>
        <taxon>Eukaryota</taxon>
        <taxon>Fungi</taxon>
        <taxon>Dikarya</taxon>
        <taxon>Ascomycota</taxon>
        <taxon>Pezizomycotina</taxon>
        <taxon>Eurotiomycetes</taxon>
        <taxon>Eurotiomycetidae</taxon>
        <taxon>Eurotiales</taxon>
        <taxon>Aspergillaceae</taxon>
        <taxon>Penicillium</taxon>
    </lineage>
</organism>
<dbReference type="GO" id="GO:0006351">
    <property type="term" value="P:DNA-templated transcription"/>
    <property type="evidence" value="ECO:0007669"/>
    <property type="project" value="InterPro"/>
</dbReference>
<dbReference type="InterPro" id="IPR052073">
    <property type="entry name" value="Amide_Lactam_Regulators"/>
</dbReference>
<evidence type="ECO:0000313" key="8">
    <source>
        <dbReference type="EMBL" id="KAJ5101212.1"/>
    </source>
</evidence>
<gene>
    <name evidence="8" type="ORF">N7456_007264</name>
</gene>
<reference evidence="8" key="1">
    <citation type="submission" date="2022-11" db="EMBL/GenBank/DDBJ databases">
        <authorList>
            <person name="Petersen C."/>
        </authorList>
    </citation>
    <scope>NUCLEOTIDE SEQUENCE</scope>
    <source>
        <strain evidence="8">IBT 30069</strain>
    </source>
</reference>
<dbReference type="InterPro" id="IPR007219">
    <property type="entry name" value="XnlR_reg_dom"/>
</dbReference>
<dbReference type="CDD" id="cd12148">
    <property type="entry name" value="fungal_TF_MHR"/>
    <property type="match status" value="1"/>
</dbReference>
<dbReference type="AlphaFoldDB" id="A0A9W9FJQ5"/>
<feature type="region of interest" description="Disordered" evidence="6">
    <location>
        <begin position="1"/>
        <end position="68"/>
    </location>
</feature>
<sequence length="643" mass="72243">MARLRQESDIGREESQFQDRQDSSRNFQFEELPNLNTPSSSHGSPTCGAPNTSKSPVHSRSVCDQSFTPSDSILPQKSLVDMFEAFLKRQSASKSESPGIVVFGEPSPLTFALEELQHGQRLNIHNASHQNYEDGKSSGLVTQSGHSSAIDLAYLRAKGVFEYPERNISDALVAAYFERFHPLYSIVERSQFEKDYQERSLPWIILHAVCFIGATFCDDAVIHRSEFKSRSEQRHFYYEKAKVLFTVGYHSDKVVLLQSVLMLSFYGPHIQSYWNPGSWTGFGVTIAVSLGLHRAATYAHSHFGEKTRLLRRVWWVLVTREAYTSALLGRSFRLNMSLCDTEPLTYEDFEDIIACSHQRQSDCQCKHPAHYQIEISKLSLILRRILIRRFGPGESTSTVAQIHQLLLDWQSNLPDSINWIQRRSSQCRLSVIFKIMFNYHIILLHMSKPTRVSSAEGEVSCSDAGCSTAIAESAASSIASTAIAVMTTCNLNGFPHEPLPAFFLAGIVFYRQWRQSNAESAESPRASLDNCLIVLNQATDFWDPGNWAVKLFDFLSSTSPDTGGNSGPINHQQIYGANRPESDPNNVFFEGFNSPMVDAQQNNYFSLDTGILLEPNAPEGLGDIMLMPNFWLAAAEDPQLFPI</sequence>
<protein>
    <recommendedName>
        <fullName evidence="7">Xylanolytic transcriptional activator regulatory domain-containing protein</fullName>
    </recommendedName>
</protein>
<keyword evidence="9" id="KW-1185">Reference proteome</keyword>
<dbReference type="Proteomes" id="UP001149165">
    <property type="component" value="Unassembled WGS sequence"/>
</dbReference>
<feature type="compositionally biased region" description="Polar residues" evidence="6">
    <location>
        <begin position="34"/>
        <end position="68"/>
    </location>
</feature>
<dbReference type="GO" id="GO:0003677">
    <property type="term" value="F:DNA binding"/>
    <property type="evidence" value="ECO:0007669"/>
    <property type="project" value="UniProtKB-KW"/>
</dbReference>
<evidence type="ECO:0000313" key="9">
    <source>
        <dbReference type="Proteomes" id="UP001149165"/>
    </source>
</evidence>
<feature type="domain" description="Xylanolytic transcriptional activator regulatory" evidence="7">
    <location>
        <begin position="276"/>
        <end position="349"/>
    </location>
</feature>
<keyword evidence="5" id="KW-0539">Nucleus</keyword>
<comment type="caution">
    <text evidence="8">The sequence shown here is derived from an EMBL/GenBank/DDBJ whole genome shotgun (WGS) entry which is preliminary data.</text>
</comment>
<dbReference type="EMBL" id="JAPQKH010000004">
    <property type="protein sequence ID" value="KAJ5101212.1"/>
    <property type="molecule type" value="Genomic_DNA"/>
</dbReference>
<keyword evidence="4" id="KW-0804">Transcription</keyword>
<evidence type="ECO:0000256" key="4">
    <source>
        <dbReference type="ARBA" id="ARBA00023163"/>
    </source>
</evidence>
<evidence type="ECO:0000259" key="7">
    <source>
        <dbReference type="SMART" id="SM00906"/>
    </source>
</evidence>
<evidence type="ECO:0000256" key="5">
    <source>
        <dbReference type="ARBA" id="ARBA00023242"/>
    </source>
</evidence>
<reference evidence="8" key="2">
    <citation type="journal article" date="2023" name="IMA Fungus">
        <title>Comparative genomic study of the Penicillium genus elucidates a diverse pangenome and 15 lateral gene transfer events.</title>
        <authorList>
            <person name="Petersen C."/>
            <person name="Sorensen T."/>
            <person name="Nielsen M.R."/>
            <person name="Sondergaard T.E."/>
            <person name="Sorensen J.L."/>
            <person name="Fitzpatrick D.A."/>
            <person name="Frisvad J.C."/>
            <person name="Nielsen K.L."/>
        </authorList>
    </citation>
    <scope>NUCLEOTIDE SEQUENCE</scope>
    <source>
        <strain evidence="8">IBT 30069</strain>
    </source>
</reference>
<dbReference type="PANTHER" id="PTHR47171:SF1">
    <property type="entry name" value="ZN(II)2CYS6 TRANSCRIPTION FACTOR (EUROFUNG)"/>
    <property type="match status" value="1"/>
</dbReference>
<dbReference type="Pfam" id="PF04082">
    <property type="entry name" value="Fungal_trans"/>
    <property type="match status" value="1"/>
</dbReference>
<keyword evidence="2" id="KW-0805">Transcription regulation</keyword>
<evidence type="ECO:0000256" key="3">
    <source>
        <dbReference type="ARBA" id="ARBA00023125"/>
    </source>
</evidence>
<dbReference type="GO" id="GO:0008270">
    <property type="term" value="F:zinc ion binding"/>
    <property type="evidence" value="ECO:0007669"/>
    <property type="project" value="InterPro"/>
</dbReference>
<dbReference type="PANTHER" id="PTHR47171">
    <property type="entry name" value="FARA-RELATED"/>
    <property type="match status" value="1"/>
</dbReference>
<name>A0A9W9FJQ5_9EURO</name>
<dbReference type="OrthoDB" id="5121955at2759"/>
<dbReference type="SMART" id="SM00906">
    <property type="entry name" value="Fungal_trans"/>
    <property type="match status" value="1"/>
</dbReference>
<proteinExistence type="predicted"/>